<dbReference type="NCBIfam" id="NF012211">
    <property type="entry name" value="tand_rpt_95"/>
    <property type="match status" value="17"/>
</dbReference>
<feature type="region of interest" description="Disordered" evidence="1">
    <location>
        <begin position="2643"/>
        <end position="2664"/>
    </location>
</feature>
<name>A0AAC9I4Q5_9FLAO</name>
<proteinExistence type="predicted"/>
<sequence length="2962" mass="307025">MNQVFFSKIKFFLGSYQIFFVLFFVFSFVKIDAQVTPGLIYEPATGAGRAVLDPDGDGYSSKKTTGFVADDSAESEIAYKPLVFVSVEPNSDLESGPNCGFTDFVDKGDRDPVQSYLDGNGNWLFRMRMGKTAPNAKSYSILIDTDGLFGGTGPNKDPQYSSTNPGFEIEIVLATKFGVFVYDVNNMNCTPVISYLGTTNYQKSVALTTSCGDPDYFYDFFVKFSDLASKFSITTSTPMRMVIIDNMAAKASTLCHTSSASDLAGIDDAAYGSLERAMTAIVNNYTPCTPGSVCTARSFCPGINNINKGATSVSGISSEASGTLITVYKDGTSIGSTVVISGVWELTNISPALDSGNVITATATAPGKSVSIDNCNPVTVVSCATVTSKPATSDIVKVSGSKGYALTVNGHPAGTIVRWYDASGNLVPTTNLIAPYNQNPATSSGSPVTASFQCKTGQCFTSAAYSFTYQEPGKCESAKTYDCQYASSQTATGTPTITVPVLTTSTSVSGTVASPDNVSGVIVNLYVNGVPLGTTKTGSGGAWTVNDVSLSGNQCQTLSVEAIASTKCVSPTATTTVTRTALAPIVNVPLCSSSAITTVSGTSAEAAGTVIQVYDNGTVAGSTTTVSATGTWKATGLSIALGHTITAKVLNSLCLNTSVTSNAVVVGTKSSNVPVINADDILECSDVVSGTGTNGDVIRLYIDGFQIGSTATVTGGTWAISGLSSTCDLYCGGVVTATASTGTNCEGNASVGKTVVCVNPSNSPTYTVSSNAVPSGSNIIMTVNNSENGVIYQIYNGASTSGSSKLGTGGTITLTSSPLTSTATLSVRAIRLGTNCIDTLEQTADITVTSGPTASVLSGEATICSGVGANLSIAITGGVSPYTVTIDNGVGTISNYISGTNILVNPSATTTYAIVSVKDANSDLSTGISGAPTVTVVTSSTSPVIASANRENLCSGDSGNIDLSVTGGSGTDVKWYTTSCGETLVGTGNPLNITAPEATTTYYARWENGSCYSSCESVMVTVNSIPSAPVVSAVDNCNGTSTLSTNATGSLLWSTSETTSSVTVNTSGTYTVTQTVNGCTSAFSTTFAQPNCIAPVAIAPVAIDDNFISRSAAVVSGSVATNDSDGNNTLSELEFLPLEEPTIDQGTIEWDPTYNGSFIFTPTPGYNGTVTIRYRVEDPTGLSDEGVLTIYVSKNDSPSAVNDTATTAEDTPLSGSVSGNDSASNDGGNVWSLVGVNGGALHGTVSMQSDGSYTYTPDANWYGTETIYYQVCDVDGDCSNATITITVNSVNELPSAVNDTATTAEDTPLNGSVSGNDSLSNDGGNVWSLVGENGGASHGTIIMTPDGSYTYTPDANWHGIETIDYQVCAADGDCSNATITITVSSVNEFPSAVNDTATTNEDSPISGNLATNDSPSKDGGNVWSLVGDNGGALHGTIAMTPDGSYTYTPDANWYGTETINYQVCDADGDCSKATLTITVNPVDEFPSAVNDTATTNEDSPISGNVSTNDSPSNDAGNIWSLVGDNGGALNGTITMTSDGSYTYTPDANWYGTETINYQICDVDGDCSKATLTITVNSVNELPSAVNDTATTEEDTPFSGKVSDNDSPSNDGENVWSLVGENGGALHGTITMTADGIYTYTPDANWYGTETINYQVCDGDGDCSKATLTITVNPVDEFPSAVNDTATTNEDSPISGNVSTNDSPSNDAGNIWSLVGENGGATHGTITMTADGSYTYTPDANWNGTETIDYQVCAADGDCSKATLIITINTVDEFPSAVNDTATTEEDTPFSGKVSGNDSPSNDSGNIWSLIGENGGALQGTITMTSDGSYTYTPDANWYGTETINYQVCDVDGDCSKATITITVSSVNEFPTAVNDTATTNEDSPISGTVSSNDSPSNDGENVWSLVGDNGGALHGTITMTPDGTYTYTPDTNWYGTETINYQICDADGDCAKATLTITVNSVNEFPTAVSDTATTNEDSPISGNVATNDSPSNDSGNVWSLVGDNGGALHGTVTMTPDGSYTYTADANWYGTETINYQVCAADGDCSNATITITVNSVNELPSAVNDTASTAEDTPLSGNVTTNDSSSNDGGNEWSLVGDNGGALHGTITMTPDGSYTYTPDANWYGTETINYQVCDGDGDCAKATLTITVSSVNEFPTAVNDTATTNEDSQLSGKVSDNDSPSNDGGNVWSLVGNNGGALHGTITMTPDGSYTYTPDANWYGTETINYQVCDADGDCAKATITITINPVDEFPSAVNDTATTNEDSPIRGSVSGNDSPSNDAGNIWSLVGENGGASHGTITMTPDGSYIYTPDANWYGTEAINYQVCDVDGDCAKATITITVNPVDEFPLAVNDTATTAEDTPLSGSVSGNDSASNAAGNIWSLVGDNGGALNGTITMTPDGSYTYTPDANWYGTETINYQVCDADGDCTKAMLTITVSSVNEFPSAVNDTATTNEDSPISGKVSGNDSPSNDGGNVWSLVGNNGGALHGTVTMTPDGSYTYTSDANWYGTETINYQVCDVDGDCAKATLTITVNPVNEFPSAVNDTATTEEDAPFSGKVSDNDSPSNDAGNVWSLVGENGGASYGTIAMTADGSYTYTPDANWYGTETINYQVCDGDGDCSKATLTITVSPVDEFPSAVNDTATTNEDSPISGNVSTNDSPSNDAGNVWSLVGGNGGALHGMIAMTADGSYTYTPDANWHGTETINYQVCDADGDCSKAMLTITVNSVEKFVENPSIALIKTIASSDENGDGLIESGEKVKYAFVITNTGNVTLTNITISDFLPGVVITGGPISLKPGAVDKTSFEGTYTITANDLLAGRVINTAEVYGTTPNGEIVKDLSDNNSNNGDESTVLDIQKCKIEVFNSLSPNGDGLNDLFRVDGLECYPENSVEIYNRWGVLVFERDNYNNNDRAFKGISEGRVTVKQSEELPVGVYFYVVKYKEVDSKIYKKSGYLYLNRK</sequence>
<evidence type="ECO:0000259" key="3">
    <source>
        <dbReference type="Pfam" id="PF19081"/>
    </source>
</evidence>
<feature type="region of interest" description="Disordered" evidence="1">
    <location>
        <begin position="1685"/>
        <end position="1704"/>
    </location>
</feature>
<dbReference type="Pfam" id="PF19081">
    <property type="entry name" value="Ig_7"/>
    <property type="match status" value="1"/>
</dbReference>
<feature type="region of interest" description="Disordered" evidence="1">
    <location>
        <begin position="2549"/>
        <end position="2574"/>
    </location>
</feature>
<dbReference type="InterPro" id="IPR010221">
    <property type="entry name" value="VCBS_dom"/>
</dbReference>
<dbReference type="EMBL" id="CP017479">
    <property type="protein sequence ID" value="AOW10369.1"/>
    <property type="molecule type" value="Genomic_DNA"/>
</dbReference>
<keyword evidence="2" id="KW-0812">Transmembrane</keyword>
<evidence type="ECO:0000256" key="2">
    <source>
        <dbReference type="SAM" id="Phobius"/>
    </source>
</evidence>
<keyword evidence="2" id="KW-1133">Transmembrane helix</keyword>
<feature type="compositionally biased region" description="Polar residues" evidence="1">
    <location>
        <begin position="1395"/>
        <end position="1414"/>
    </location>
</feature>
<dbReference type="Proteomes" id="UP000175968">
    <property type="component" value="Chromosome"/>
</dbReference>
<dbReference type="Pfam" id="PF13585">
    <property type="entry name" value="CHU_C"/>
    <property type="match status" value="1"/>
</dbReference>
<dbReference type="InterPro" id="IPR055354">
    <property type="entry name" value="DUF7507"/>
</dbReference>
<dbReference type="Pfam" id="PF24346">
    <property type="entry name" value="DUF7507"/>
    <property type="match status" value="1"/>
</dbReference>
<dbReference type="Gene3D" id="2.60.40.2810">
    <property type="match status" value="15"/>
</dbReference>
<evidence type="ECO:0000259" key="4">
    <source>
        <dbReference type="Pfam" id="PF24346"/>
    </source>
</evidence>
<organism evidence="5 6">
    <name type="scientific">Flavobacterium gilvum</name>
    <dbReference type="NCBI Taxonomy" id="1492737"/>
    <lineage>
        <taxon>Bacteria</taxon>
        <taxon>Pseudomonadati</taxon>
        <taxon>Bacteroidota</taxon>
        <taxon>Flavobacteriia</taxon>
        <taxon>Flavobacteriales</taxon>
        <taxon>Flavobacteriaceae</taxon>
        <taxon>Flavobacterium</taxon>
    </lineage>
</organism>
<reference evidence="5 6" key="1">
    <citation type="submission" date="2016-10" db="EMBL/GenBank/DDBJ databases">
        <title>Flavobacterium gilvum sp. nov., isolated from stream water.</title>
        <authorList>
            <person name="Shin S.-K."/>
            <person name="Cho Y.-J."/>
            <person name="Yi H."/>
        </authorList>
    </citation>
    <scope>NUCLEOTIDE SEQUENCE [LARGE SCALE GENOMIC DNA]</scope>
    <source>
        <strain evidence="5 6">EM1308</strain>
    </source>
</reference>
<feature type="region of interest" description="Disordered" evidence="1">
    <location>
        <begin position="1970"/>
        <end position="1993"/>
    </location>
</feature>
<gene>
    <name evidence="5" type="ORF">EM308_13130</name>
</gene>
<accession>A0AAC9I4Q5</accession>
<feature type="region of interest" description="Disordered" evidence="1">
    <location>
        <begin position="1197"/>
        <end position="1224"/>
    </location>
</feature>
<feature type="region of interest" description="Disordered" evidence="1">
    <location>
        <begin position="1585"/>
        <end position="1611"/>
    </location>
</feature>
<dbReference type="NCBIfam" id="TIGR01965">
    <property type="entry name" value="VCBS_repeat"/>
    <property type="match status" value="1"/>
</dbReference>
<dbReference type="Pfam" id="PF17963">
    <property type="entry name" value="Big_9"/>
    <property type="match status" value="17"/>
</dbReference>
<feature type="region of interest" description="Disordered" evidence="1">
    <location>
        <begin position="1875"/>
        <end position="1902"/>
    </location>
</feature>
<feature type="region of interest" description="Disordered" evidence="1">
    <location>
        <begin position="2161"/>
        <end position="2189"/>
    </location>
</feature>
<feature type="region of interest" description="Disordered" evidence="1">
    <location>
        <begin position="2451"/>
        <end position="2474"/>
    </location>
</feature>
<feature type="compositionally biased region" description="Polar residues" evidence="1">
    <location>
        <begin position="2161"/>
        <end position="2187"/>
    </location>
</feature>
<feature type="region of interest" description="Disordered" evidence="1">
    <location>
        <begin position="1781"/>
        <end position="1800"/>
    </location>
</feature>
<keyword evidence="6" id="KW-1185">Reference proteome</keyword>
<feature type="region of interest" description="Disordered" evidence="1">
    <location>
        <begin position="2068"/>
        <end position="2099"/>
    </location>
</feature>
<dbReference type="InterPro" id="IPR044023">
    <property type="entry name" value="Ig_7"/>
</dbReference>
<evidence type="ECO:0008006" key="7">
    <source>
        <dbReference type="Google" id="ProtNLM"/>
    </source>
</evidence>
<dbReference type="KEGG" id="fgl:EM308_13130"/>
<dbReference type="RefSeq" id="WP_035633985.1">
    <property type="nucleotide sequence ID" value="NZ_CP017479.1"/>
</dbReference>
<feature type="region of interest" description="Disordered" evidence="1">
    <location>
        <begin position="1395"/>
        <end position="1421"/>
    </location>
</feature>
<evidence type="ECO:0000313" key="6">
    <source>
        <dbReference type="Proteomes" id="UP000175968"/>
    </source>
</evidence>
<evidence type="ECO:0000313" key="5">
    <source>
        <dbReference type="EMBL" id="AOW10369.1"/>
    </source>
</evidence>
<feature type="compositionally biased region" description="Polar residues" evidence="1">
    <location>
        <begin position="1875"/>
        <end position="1899"/>
    </location>
</feature>
<feature type="compositionally biased region" description="Polar residues" evidence="1">
    <location>
        <begin position="2068"/>
        <end position="2091"/>
    </location>
</feature>
<feature type="domain" description="DUF7507" evidence="4">
    <location>
        <begin position="2736"/>
        <end position="2841"/>
    </location>
</feature>
<protein>
    <recommendedName>
        <fullName evidence="7">Tandem-95 repeat protein</fullName>
    </recommendedName>
</protein>
<feature type="domain" description="Ig-like" evidence="3">
    <location>
        <begin position="943"/>
        <end position="1023"/>
    </location>
</feature>
<evidence type="ECO:0000256" key="1">
    <source>
        <dbReference type="SAM" id="MobiDB-lite"/>
    </source>
</evidence>
<feature type="transmembrane region" description="Helical" evidence="2">
    <location>
        <begin position="12"/>
        <end position="29"/>
    </location>
</feature>
<keyword evidence="2" id="KW-0472">Membrane</keyword>